<sequence>FIINNSSKQAIDLFNEIKDPNEIIITLFFNACAQLGTGKELILLKSISSKISNSFYSDPYVVTSLIDAFMKCGDVTSAEASFDRSTKKTTPVYGAMMKGFIINNLSQQAIDLFNE</sequence>
<dbReference type="EMBL" id="CAJNOW010014891">
    <property type="protein sequence ID" value="CAF1636145.1"/>
    <property type="molecule type" value="Genomic_DNA"/>
</dbReference>
<reference evidence="1" key="1">
    <citation type="submission" date="2021-02" db="EMBL/GenBank/DDBJ databases">
        <authorList>
            <person name="Nowell W R."/>
        </authorList>
    </citation>
    <scope>NUCLEOTIDE SEQUENCE</scope>
</reference>
<dbReference type="AlphaFoldDB" id="A0A816DGL7"/>
<comment type="caution">
    <text evidence="1">The sequence shown here is derived from an EMBL/GenBank/DDBJ whole genome shotgun (WGS) entry which is preliminary data.</text>
</comment>
<dbReference type="Proteomes" id="UP000663834">
    <property type="component" value="Unassembled WGS sequence"/>
</dbReference>
<organism evidence="1 2">
    <name type="scientific">Rotaria magnacalcarata</name>
    <dbReference type="NCBI Taxonomy" id="392030"/>
    <lineage>
        <taxon>Eukaryota</taxon>
        <taxon>Metazoa</taxon>
        <taxon>Spiralia</taxon>
        <taxon>Gnathifera</taxon>
        <taxon>Rotifera</taxon>
        <taxon>Eurotatoria</taxon>
        <taxon>Bdelloidea</taxon>
        <taxon>Philodinida</taxon>
        <taxon>Philodinidae</taxon>
        <taxon>Rotaria</taxon>
    </lineage>
</organism>
<dbReference type="InterPro" id="IPR046960">
    <property type="entry name" value="PPR_At4g14850-like_plant"/>
</dbReference>
<dbReference type="OrthoDB" id="10057349at2759"/>
<feature type="non-terminal residue" evidence="1">
    <location>
        <position position="1"/>
    </location>
</feature>
<dbReference type="GO" id="GO:0009451">
    <property type="term" value="P:RNA modification"/>
    <property type="evidence" value="ECO:0007669"/>
    <property type="project" value="InterPro"/>
</dbReference>
<protein>
    <recommendedName>
        <fullName evidence="3">Pentatricopeptide repeat-containing protein</fullName>
    </recommendedName>
</protein>
<dbReference type="InterPro" id="IPR002885">
    <property type="entry name" value="PPR_rpt"/>
</dbReference>
<evidence type="ECO:0000313" key="2">
    <source>
        <dbReference type="Proteomes" id="UP000663834"/>
    </source>
</evidence>
<dbReference type="Pfam" id="PF01535">
    <property type="entry name" value="PPR"/>
    <property type="match status" value="2"/>
</dbReference>
<name>A0A816DGL7_9BILA</name>
<feature type="non-terminal residue" evidence="1">
    <location>
        <position position="115"/>
    </location>
</feature>
<dbReference type="GO" id="GO:0003723">
    <property type="term" value="F:RNA binding"/>
    <property type="evidence" value="ECO:0007669"/>
    <property type="project" value="InterPro"/>
</dbReference>
<dbReference type="Gene3D" id="1.25.40.10">
    <property type="entry name" value="Tetratricopeptide repeat domain"/>
    <property type="match status" value="1"/>
</dbReference>
<dbReference type="PANTHER" id="PTHR47926">
    <property type="entry name" value="PENTATRICOPEPTIDE REPEAT-CONTAINING PROTEIN"/>
    <property type="match status" value="1"/>
</dbReference>
<dbReference type="InterPro" id="IPR011990">
    <property type="entry name" value="TPR-like_helical_dom_sf"/>
</dbReference>
<evidence type="ECO:0000313" key="1">
    <source>
        <dbReference type="EMBL" id="CAF1636145.1"/>
    </source>
</evidence>
<evidence type="ECO:0008006" key="3">
    <source>
        <dbReference type="Google" id="ProtNLM"/>
    </source>
</evidence>
<accession>A0A816DGL7</accession>
<proteinExistence type="predicted"/>
<gene>
    <name evidence="1" type="ORF">KQP761_LOCUS27111</name>
</gene>